<dbReference type="InterPro" id="IPR000515">
    <property type="entry name" value="MetI-like"/>
</dbReference>
<keyword evidence="6 7" id="KW-0472">Membrane</keyword>
<evidence type="ECO:0000313" key="9">
    <source>
        <dbReference type="EMBL" id="MCU6765256.1"/>
    </source>
</evidence>
<dbReference type="Pfam" id="PF00528">
    <property type="entry name" value="BPD_transp_1"/>
    <property type="match status" value="1"/>
</dbReference>
<protein>
    <submittedName>
        <fullName evidence="9">Carbohydrate ABC transporter permease</fullName>
    </submittedName>
</protein>
<feature type="transmembrane region" description="Helical" evidence="7">
    <location>
        <begin position="72"/>
        <end position="95"/>
    </location>
</feature>
<evidence type="ECO:0000256" key="7">
    <source>
        <dbReference type="RuleBase" id="RU363032"/>
    </source>
</evidence>
<evidence type="ECO:0000256" key="4">
    <source>
        <dbReference type="ARBA" id="ARBA00022692"/>
    </source>
</evidence>
<evidence type="ECO:0000256" key="2">
    <source>
        <dbReference type="ARBA" id="ARBA00022448"/>
    </source>
</evidence>
<dbReference type="PROSITE" id="PS50928">
    <property type="entry name" value="ABC_TM1"/>
    <property type="match status" value="1"/>
</dbReference>
<accession>A0ABT2TUC2</accession>
<dbReference type="Gene3D" id="1.10.3720.10">
    <property type="entry name" value="MetI-like"/>
    <property type="match status" value="1"/>
</dbReference>
<keyword evidence="3" id="KW-1003">Cell membrane</keyword>
<evidence type="ECO:0000259" key="8">
    <source>
        <dbReference type="PROSITE" id="PS50928"/>
    </source>
</evidence>
<comment type="caution">
    <text evidence="9">The sequence shown here is derived from an EMBL/GenBank/DDBJ whole genome shotgun (WGS) entry which is preliminary data.</text>
</comment>
<evidence type="ECO:0000256" key="5">
    <source>
        <dbReference type="ARBA" id="ARBA00022989"/>
    </source>
</evidence>
<dbReference type="InterPro" id="IPR035906">
    <property type="entry name" value="MetI-like_sf"/>
</dbReference>
<gene>
    <name evidence="9" type="ORF">OCV61_07475</name>
</gene>
<dbReference type="PANTHER" id="PTHR32243:SF18">
    <property type="entry name" value="INNER MEMBRANE ABC TRANSPORTER PERMEASE PROTEIN YCJP"/>
    <property type="match status" value="1"/>
</dbReference>
<name>A0ABT2TUC2_9FIRM</name>
<sequence length="280" mass="31747">MTRAQKKQYSKIGYTFVILILTVVLILPFLWMVSTSFKEADEIFQEIPKWLPSEFSFKNYGEIWNRGYFKTYFVNSLIVSFATMGVSLVVAMFAGYGISRFRFHGRFFFSALLIVVQMFPSMLLLIPMYMIMSKLGLLNTHLSMIIAYTTFAMPFCAWMIKGYFDTIPVSLEEAARIDGCSRLRILFGIIVPLAAPGIVTVAMFAFILSWQEYMYALTFARTEGMRTITVGIALMQGQHGSVNWGQIMAGSVLACLPGLLLFTYLEKYLVQGFTMGAVKE</sequence>
<organism evidence="9 10">
    <name type="scientific">Blautia ammoniilytica</name>
    <dbReference type="NCBI Taxonomy" id="2981782"/>
    <lineage>
        <taxon>Bacteria</taxon>
        <taxon>Bacillati</taxon>
        <taxon>Bacillota</taxon>
        <taxon>Clostridia</taxon>
        <taxon>Lachnospirales</taxon>
        <taxon>Lachnospiraceae</taxon>
        <taxon>Blautia</taxon>
    </lineage>
</organism>
<evidence type="ECO:0000313" key="10">
    <source>
        <dbReference type="Proteomes" id="UP001652409"/>
    </source>
</evidence>
<dbReference type="CDD" id="cd06261">
    <property type="entry name" value="TM_PBP2"/>
    <property type="match status" value="1"/>
</dbReference>
<feature type="transmembrane region" description="Helical" evidence="7">
    <location>
        <begin position="12"/>
        <end position="31"/>
    </location>
</feature>
<dbReference type="SUPFAM" id="SSF161098">
    <property type="entry name" value="MetI-like"/>
    <property type="match status" value="1"/>
</dbReference>
<feature type="domain" description="ABC transmembrane type-1" evidence="8">
    <location>
        <begin position="73"/>
        <end position="265"/>
    </location>
</feature>
<comment type="similarity">
    <text evidence="7">Belongs to the binding-protein-dependent transport system permease family.</text>
</comment>
<feature type="transmembrane region" description="Helical" evidence="7">
    <location>
        <begin position="185"/>
        <end position="208"/>
    </location>
</feature>
<comment type="subcellular location">
    <subcellularLocation>
        <location evidence="1 7">Cell membrane</location>
        <topology evidence="1 7">Multi-pass membrane protein</topology>
    </subcellularLocation>
</comment>
<keyword evidence="10" id="KW-1185">Reference proteome</keyword>
<dbReference type="RefSeq" id="WP_158421290.1">
    <property type="nucleotide sequence ID" value="NZ_JAOQJL010000012.1"/>
</dbReference>
<feature type="transmembrane region" description="Helical" evidence="7">
    <location>
        <begin position="244"/>
        <end position="265"/>
    </location>
</feature>
<feature type="transmembrane region" description="Helical" evidence="7">
    <location>
        <begin position="142"/>
        <end position="164"/>
    </location>
</feature>
<dbReference type="InterPro" id="IPR050901">
    <property type="entry name" value="BP-dep_ABC_trans_perm"/>
</dbReference>
<evidence type="ECO:0000256" key="6">
    <source>
        <dbReference type="ARBA" id="ARBA00023136"/>
    </source>
</evidence>
<dbReference type="EMBL" id="JAOQJL010000012">
    <property type="protein sequence ID" value="MCU6765256.1"/>
    <property type="molecule type" value="Genomic_DNA"/>
</dbReference>
<keyword evidence="2 7" id="KW-0813">Transport</keyword>
<proteinExistence type="inferred from homology"/>
<evidence type="ECO:0000256" key="1">
    <source>
        <dbReference type="ARBA" id="ARBA00004651"/>
    </source>
</evidence>
<feature type="transmembrane region" description="Helical" evidence="7">
    <location>
        <begin position="107"/>
        <end position="130"/>
    </location>
</feature>
<dbReference type="PANTHER" id="PTHR32243">
    <property type="entry name" value="MALTOSE TRANSPORT SYSTEM PERMEASE-RELATED"/>
    <property type="match status" value="1"/>
</dbReference>
<keyword evidence="5 7" id="KW-1133">Transmembrane helix</keyword>
<evidence type="ECO:0000256" key="3">
    <source>
        <dbReference type="ARBA" id="ARBA00022475"/>
    </source>
</evidence>
<keyword evidence="4 7" id="KW-0812">Transmembrane</keyword>
<reference evidence="9 10" key="1">
    <citation type="journal article" date="2021" name="ISME Commun">
        <title>Automated analysis of genomic sequences facilitates high-throughput and comprehensive description of bacteria.</title>
        <authorList>
            <person name="Hitch T.C.A."/>
        </authorList>
    </citation>
    <scope>NUCLEOTIDE SEQUENCE [LARGE SCALE GENOMIC DNA]</scope>
    <source>
        <strain evidence="9 10">Sanger_23</strain>
    </source>
</reference>
<dbReference type="Proteomes" id="UP001652409">
    <property type="component" value="Unassembled WGS sequence"/>
</dbReference>